<feature type="chain" id="PRO_5045100881" evidence="1">
    <location>
        <begin position="51"/>
        <end position="409"/>
    </location>
</feature>
<accession>A0ABV5JQV3</accession>
<keyword evidence="2" id="KW-0378">Hydrolase</keyword>
<keyword evidence="3" id="KW-1185">Reference proteome</keyword>
<evidence type="ECO:0000256" key="1">
    <source>
        <dbReference type="SAM" id="SignalP"/>
    </source>
</evidence>
<comment type="caution">
    <text evidence="2">The sequence shown here is derived from an EMBL/GenBank/DDBJ whole genome shotgun (WGS) entry which is preliminary data.</text>
</comment>
<gene>
    <name evidence="2" type="ORF">ACFFVD_05660</name>
</gene>
<evidence type="ECO:0000313" key="3">
    <source>
        <dbReference type="Proteomes" id="UP001589700"/>
    </source>
</evidence>
<proteinExistence type="predicted"/>
<dbReference type="EMBL" id="JBHMDY010000004">
    <property type="protein sequence ID" value="MFB9259285.1"/>
    <property type="molecule type" value="Genomic_DNA"/>
</dbReference>
<dbReference type="GO" id="GO:0016787">
    <property type="term" value="F:hydrolase activity"/>
    <property type="evidence" value="ECO:0007669"/>
    <property type="project" value="UniProtKB-KW"/>
</dbReference>
<dbReference type="InterPro" id="IPR029058">
    <property type="entry name" value="AB_hydrolase_fold"/>
</dbReference>
<dbReference type="RefSeq" id="WP_241730048.1">
    <property type="nucleotide sequence ID" value="NZ_JAALDM010000142.1"/>
</dbReference>
<dbReference type="Gene3D" id="3.40.50.1820">
    <property type="entry name" value="alpha/beta hydrolase"/>
    <property type="match status" value="1"/>
</dbReference>
<dbReference type="PANTHER" id="PTHR48098:SF1">
    <property type="entry name" value="DIACYLGLYCEROL ACYLTRANSFERASE_MYCOLYLTRANSFERASE AG85A"/>
    <property type="match status" value="1"/>
</dbReference>
<dbReference type="SUPFAM" id="SSF53474">
    <property type="entry name" value="alpha/beta-Hydrolases"/>
    <property type="match status" value="1"/>
</dbReference>
<evidence type="ECO:0000313" key="2">
    <source>
        <dbReference type="EMBL" id="MFB9259285.1"/>
    </source>
</evidence>
<dbReference type="PANTHER" id="PTHR48098">
    <property type="entry name" value="ENTEROCHELIN ESTERASE-RELATED"/>
    <property type="match status" value="1"/>
</dbReference>
<keyword evidence="1" id="KW-0732">Signal</keyword>
<name>A0ABV5JQV3_9ACTN</name>
<dbReference type="Pfam" id="PF00756">
    <property type="entry name" value="Esterase"/>
    <property type="match status" value="1"/>
</dbReference>
<feature type="signal peptide" evidence="1">
    <location>
        <begin position="1"/>
        <end position="50"/>
    </location>
</feature>
<dbReference type="InterPro" id="IPR000801">
    <property type="entry name" value="Esterase-like"/>
</dbReference>
<protein>
    <submittedName>
        <fullName evidence="2">Alpha/beta hydrolase</fullName>
    </submittedName>
</protein>
<dbReference type="Proteomes" id="UP001589700">
    <property type="component" value="Unassembled WGS sequence"/>
</dbReference>
<sequence>MPVPNGDATNAAERTHAAPVPFMRRAGRALIAATAATALAAGLAPSVANAQETGAISPESVANDAVLGVVTPESLSQLLYFGNFPGSSGSSMMGIANSLGFSPNMFAGEPPPSPQPNPKITETKIVGDPVVEGRYERYLIDSADMKRGITVEVHRAANPGAPFLYLLDGVGSELPSGFTQWGAGEQFANENVNVVIPTGGQGSMWADWNEQDPVLGISKWESFISRDLPAVLEPRISTNRNRAIGGISMGAGAAMTMATRHPDLYKGVFGVSGCYSTDALGQILTRYTVESRGATLTNMWGEPGNDQWVAHDAMINAEKLRGKAIYMSSGTGVAEPGDWDAYNNDVANFVAGMALEQATGQCTHAADRRFKELGIQADIDHLPTGMHNWSYYSRQIPVAWDSIKHSVGL</sequence>
<dbReference type="InterPro" id="IPR050583">
    <property type="entry name" value="Mycobacterial_A85_antigen"/>
</dbReference>
<organism evidence="2 3">
    <name type="scientific">Dietzia aerolata</name>
    <dbReference type="NCBI Taxonomy" id="595984"/>
    <lineage>
        <taxon>Bacteria</taxon>
        <taxon>Bacillati</taxon>
        <taxon>Actinomycetota</taxon>
        <taxon>Actinomycetes</taxon>
        <taxon>Mycobacteriales</taxon>
        <taxon>Dietziaceae</taxon>
        <taxon>Dietzia</taxon>
    </lineage>
</organism>
<reference evidence="2 3" key="1">
    <citation type="submission" date="2024-09" db="EMBL/GenBank/DDBJ databases">
        <authorList>
            <person name="Sun Q."/>
            <person name="Mori K."/>
        </authorList>
    </citation>
    <scope>NUCLEOTIDE SEQUENCE [LARGE SCALE GENOMIC DNA]</scope>
    <source>
        <strain evidence="2 3">CCM 7659</strain>
    </source>
</reference>